<dbReference type="InterPro" id="IPR039422">
    <property type="entry name" value="MarR/SlyA-like"/>
</dbReference>
<dbReference type="RefSeq" id="WP_084090771.1">
    <property type="nucleotide sequence ID" value="NZ_FWXD01000011.1"/>
</dbReference>
<dbReference type="InterPro" id="IPR036388">
    <property type="entry name" value="WH-like_DNA-bd_sf"/>
</dbReference>
<dbReference type="GO" id="GO:0003700">
    <property type="term" value="F:DNA-binding transcription factor activity"/>
    <property type="evidence" value="ECO:0007669"/>
    <property type="project" value="InterPro"/>
</dbReference>
<accession>A0A1W1XMV3</accession>
<evidence type="ECO:0000313" key="3">
    <source>
        <dbReference type="Proteomes" id="UP000192761"/>
    </source>
</evidence>
<name>A0A1W1XMV3_9NEIS</name>
<reference evidence="2 3" key="1">
    <citation type="submission" date="2017-04" db="EMBL/GenBank/DDBJ databases">
        <authorList>
            <person name="Afonso C.L."/>
            <person name="Miller P.J."/>
            <person name="Scott M.A."/>
            <person name="Spackman E."/>
            <person name="Goraichik I."/>
            <person name="Dimitrov K.M."/>
            <person name="Suarez D.L."/>
            <person name="Swayne D.E."/>
        </authorList>
    </citation>
    <scope>NUCLEOTIDE SEQUENCE [LARGE SCALE GENOMIC DNA]</scope>
    <source>
        <strain evidence="2 3">DSM 23236</strain>
    </source>
</reference>
<dbReference type="GO" id="GO:0003677">
    <property type="term" value="F:DNA binding"/>
    <property type="evidence" value="ECO:0007669"/>
    <property type="project" value="UniProtKB-KW"/>
</dbReference>
<dbReference type="Pfam" id="PF12802">
    <property type="entry name" value="MarR_2"/>
    <property type="match status" value="1"/>
</dbReference>
<dbReference type="Gene3D" id="1.10.10.10">
    <property type="entry name" value="Winged helix-like DNA-binding domain superfamily/Winged helix DNA-binding domain"/>
    <property type="match status" value="1"/>
</dbReference>
<evidence type="ECO:0000313" key="2">
    <source>
        <dbReference type="EMBL" id="SMC25309.1"/>
    </source>
</evidence>
<dbReference type="OrthoDB" id="9799368at2"/>
<evidence type="ECO:0000259" key="1">
    <source>
        <dbReference type="PROSITE" id="PS50995"/>
    </source>
</evidence>
<dbReference type="SMART" id="SM00347">
    <property type="entry name" value="HTH_MARR"/>
    <property type="match status" value="1"/>
</dbReference>
<dbReference type="PANTHER" id="PTHR33164">
    <property type="entry name" value="TRANSCRIPTIONAL REGULATOR, MARR FAMILY"/>
    <property type="match status" value="1"/>
</dbReference>
<dbReference type="Proteomes" id="UP000192761">
    <property type="component" value="Unassembled WGS sequence"/>
</dbReference>
<dbReference type="InterPro" id="IPR000835">
    <property type="entry name" value="HTH_MarR-typ"/>
</dbReference>
<dbReference type="SUPFAM" id="SSF46785">
    <property type="entry name" value="Winged helix' DNA-binding domain"/>
    <property type="match status" value="1"/>
</dbReference>
<sequence length="151" mass="16755">MIDQKTASLDRALELLFYGYRAFTAKADALLAERGLGRVHHRILYFVGHQPDSTVGELLQRLRVSKQALNAPLRDLQQAGLIDALVCENDKRARRLRLTDAGMALERALSDGQRDLLRGIFDAAGPAAADGWWQVMERLAAADLADRLTTD</sequence>
<dbReference type="GO" id="GO:0006950">
    <property type="term" value="P:response to stress"/>
    <property type="evidence" value="ECO:0007669"/>
    <property type="project" value="TreeGrafter"/>
</dbReference>
<dbReference type="PROSITE" id="PS50995">
    <property type="entry name" value="HTH_MARR_2"/>
    <property type="match status" value="1"/>
</dbReference>
<dbReference type="EMBL" id="FWXD01000011">
    <property type="protein sequence ID" value="SMC25309.1"/>
    <property type="molecule type" value="Genomic_DNA"/>
</dbReference>
<feature type="domain" description="HTH marR-type" evidence="1">
    <location>
        <begin position="6"/>
        <end position="141"/>
    </location>
</feature>
<dbReference type="PANTHER" id="PTHR33164:SF44">
    <property type="entry name" value="TRANSCRIPTIONAL REGULATORY PROTEIN"/>
    <property type="match status" value="1"/>
</dbReference>
<organism evidence="2 3">
    <name type="scientific">Andreprevotia lacus DSM 23236</name>
    <dbReference type="NCBI Taxonomy" id="1121001"/>
    <lineage>
        <taxon>Bacteria</taxon>
        <taxon>Pseudomonadati</taxon>
        <taxon>Pseudomonadota</taxon>
        <taxon>Betaproteobacteria</taxon>
        <taxon>Neisseriales</taxon>
        <taxon>Chitinibacteraceae</taxon>
        <taxon>Andreprevotia</taxon>
    </lineage>
</organism>
<proteinExistence type="predicted"/>
<dbReference type="InterPro" id="IPR036390">
    <property type="entry name" value="WH_DNA-bd_sf"/>
</dbReference>
<protein>
    <submittedName>
        <fullName evidence="2">DNA-binding transcriptional regulator, MarR family</fullName>
    </submittedName>
</protein>
<keyword evidence="2" id="KW-0238">DNA-binding</keyword>
<dbReference type="AlphaFoldDB" id="A0A1W1XMV3"/>
<keyword evidence="3" id="KW-1185">Reference proteome</keyword>
<gene>
    <name evidence="2" type="ORF">SAMN02745857_02117</name>
</gene>
<dbReference type="STRING" id="1121001.SAMN02745857_02117"/>